<dbReference type="GO" id="GO:0010181">
    <property type="term" value="F:FMN binding"/>
    <property type="evidence" value="ECO:0007669"/>
    <property type="project" value="InterPro"/>
</dbReference>
<dbReference type="InterPro" id="IPR029039">
    <property type="entry name" value="Flavoprotein-like_sf"/>
</dbReference>
<keyword evidence="1" id="KW-1133">Transmembrane helix</keyword>
<dbReference type="Proteomes" id="UP000586031">
    <property type="component" value="Unassembled WGS sequence"/>
</dbReference>
<evidence type="ECO:0000313" key="3">
    <source>
        <dbReference type="EMBL" id="HII84392.1"/>
    </source>
</evidence>
<keyword evidence="1" id="KW-0472">Membrane</keyword>
<dbReference type="AlphaFoldDB" id="A0A7J4TLH0"/>
<organism evidence="3 4">
    <name type="scientific">Methanobacterium subterraneum</name>
    <dbReference type="NCBI Taxonomy" id="59277"/>
    <lineage>
        <taxon>Archaea</taxon>
        <taxon>Methanobacteriati</taxon>
        <taxon>Methanobacteriota</taxon>
        <taxon>Methanomada group</taxon>
        <taxon>Methanobacteria</taxon>
        <taxon>Methanobacteriales</taxon>
        <taxon>Methanobacteriaceae</taxon>
        <taxon>Methanobacterium</taxon>
    </lineage>
</organism>
<dbReference type="EMBL" id="DUHE01000168">
    <property type="protein sequence ID" value="HII84392.1"/>
    <property type="molecule type" value="Genomic_DNA"/>
</dbReference>
<reference evidence="4" key="1">
    <citation type="journal article" date="2020" name="bioRxiv">
        <title>A rank-normalized archaeal taxonomy based on genome phylogeny resolves widespread incomplete and uneven classifications.</title>
        <authorList>
            <person name="Rinke C."/>
            <person name="Chuvochina M."/>
            <person name="Mussig A.J."/>
            <person name="Chaumeil P.-A."/>
            <person name="Waite D.W."/>
            <person name="Whitman W.B."/>
            <person name="Parks D.H."/>
            <person name="Hugenholtz P."/>
        </authorList>
    </citation>
    <scope>NUCLEOTIDE SEQUENCE [LARGE SCALE GENOMIC DNA]</scope>
</reference>
<dbReference type="Gene3D" id="3.40.50.360">
    <property type="match status" value="1"/>
</dbReference>
<evidence type="ECO:0000259" key="2">
    <source>
        <dbReference type="PROSITE" id="PS50902"/>
    </source>
</evidence>
<feature type="transmembrane region" description="Helical" evidence="1">
    <location>
        <begin position="9"/>
        <end position="30"/>
    </location>
</feature>
<gene>
    <name evidence="3" type="ORF">HA271_06055</name>
</gene>
<name>A0A7J4TLH0_9EURY</name>
<accession>A0A7J4TLH0</accession>
<feature type="domain" description="Flavodoxin-like" evidence="2">
    <location>
        <begin position="54"/>
        <end position="192"/>
    </location>
</feature>
<sequence>MNIKRIGKIVGIVILTVIIIAFVTAGFIFYDVISYTATGSETLNPNGTSVGKAMVVYDPGLSGASANAARAIANQLQINGYTVELAGISSSEATKTSDYGIIVVGGPIYAGNASSSVKEYLKALQPSPGTRLGVFSTGSDPDTAKDNSLLIKEAAPLSENNTLQINAGIKIVSTQGIDKQKINHFVDQLLGR</sequence>
<evidence type="ECO:0000313" key="4">
    <source>
        <dbReference type="Proteomes" id="UP000586031"/>
    </source>
</evidence>
<protein>
    <recommendedName>
        <fullName evidence="2">Flavodoxin-like domain-containing protein</fullName>
    </recommendedName>
</protein>
<keyword evidence="1" id="KW-0812">Transmembrane</keyword>
<dbReference type="InterPro" id="IPR008254">
    <property type="entry name" value="Flavodoxin/NO_synth"/>
</dbReference>
<dbReference type="SUPFAM" id="SSF52218">
    <property type="entry name" value="Flavoproteins"/>
    <property type="match status" value="1"/>
</dbReference>
<dbReference type="PROSITE" id="PS50902">
    <property type="entry name" value="FLAVODOXIN_LIKE"/>
    <property type="match status" value="1"/>
</dbReference>
<comment type="caution">
    <text evidence="3">The sequence shown here is derived from an EMBL/GenBank/DDBJ whole genome shotgun (WGS) entry which is preliminary data.</text>
</comment>
<evidence type="ECO:0000256" key="1">
    <source>
        <dbReference type="SAM" id="Phobius"/>
    </source>
</evidence>
<proteinExistence type="predicted"/>